<dbReference type="Proteomes" id="UP000579647">
    <property type="component" value="Unassembled WGS sequence"/>
</dbReference>
<dbReference type="InterPro" id="IPR004358">
    <property type="entry name" value="Sig_transdc_His_kin-like_C"/>
</dbReference>
<dbReference type="CDD" id="cd00082">
    <property type="entry name" value="HisKA"/>
    <property type="match status" value="1"/>
</dbReference>
<dbReference type="Pfam" id="PF00672">
    <property type="entry name" value="HAMP"/>
    <property type="match status" value="1"/>
</dbReference>
<organism evidence="16 17">
    <name type="scientific">Nocardiopsis metallicus</name>
    <dbReference type="NCBI Taxonomy" id="179819"/>
    <lineage>
        <taxon>Bacteria</taxon>
        <taxon>Bacillati</taxon>
        <taxon>Actinomycetota</taxon>
        <taxon>Actinomycetes</taxon>
        <taxon>Streptosporangiales</taxon>
        <taxon>Nocardiopsidaceae</taxon>
        <taxon>Nocardiopsis</taxon>
    </lineage>
</organism>
<evidence type="ECO:0000313" key="16">
    <source>
        <dbReference type="EMBL" id="MBB5493728.1"/>
    </source>
</evidence>
<dbReference type="PRINTS" id="PR00344">
    <property type="entry name" value="BCTRLSENSOR"/>
</dbReference>
<dbReference type="Gene3D" id="1.10.287.130">
    <property type="match status" value="1"/>
</dbReference>
<dbReference type="SUPFAM" id="SSF158472">
    <property type="entry name" value="HAMP domain-like"/>
    <property type="match status" value="1"/>
</dbReference>
<dbReference type="SMART" id="SM00388">
    <property type="entry name" value="HisKA"/>
    <property type="match status" value="1"/>
</dbReference>
<evidence type="ECO:0000256" key="4">
    <source>
        <dbReference type="ARBA" id="ARBA00012438"/>
    </source>
</evidence>
<dbReference type="AlphaFoldDB" id="A0A840WUA1"/>
<dbReference type="Pfam" id="PF02518">
    <property type="entry name" value="HATPase_c"/>
    <property type="match status" value="1"/>
</dbReference>
<dbReference type="SMART" id="SM00304">
    <property type="entry name" value="HAMP"/>
    <property type="match status" value="1"/>
</dbReference>
<evidence type="ECO:0000256" key="3">
    <source>
        <dbReference type="ARBA" id="ARBA00004236"/>
    </source>
</evidence>
<evidence type="ECO:0000256" key="5">
    <source>
        <dbReference type="ARBA" id="ARBA00022553"/>
    </source>
</evidence>
<dbReference type="SMART" id="SM00387">
    <property type="entry name" value="HATPase_c"/>
    <property type="match status" value="1"/>
</dbReference>
<gene>
    <name evidence="16" type="ORF">HNR07_004865</name>
</gene>
<dbReference type="GO" id="GO:0005886">
    <property type="term" value="C:plasma membrane"/>
    <property type="evidence" value="ECO:0007669"/>
    <property type="project" value="UniProtKB-SubCell"/>
</dbReference>
<dbReference type="InterPro" id="IPR005467">
    <property type="entry name" value="His_kinase_dom"/>
</dbReference>
<keyword evidence="17" id="KW-1185">Reference proteome</keyword>
<dbReference type="EMBL" id="JACHDO010000001">
    <property type="protein sequence ID" value="MBB5493728.1"/>
    <property type="molecule type" value="Genomic_DNA"/>
</dbReference>
<keyword evidence="6" id="KW-0808">Transferase</keyword>
<dbReference type="CDD" id="cd06225">
    <property type="entry name" value="HAMP"/>
    <property type="match status" value="1"/>
</dbReference>
<dbReference type="RefSeq" id="WP_184366871.1">
    <property type="nucleotide sequence ID" value="NZ_BAAAKM010000062.1"/>
</dbReference>
<protein>
    <recommendedName>
        <fullName evidence="4">histidine kinase</fullName>
        <ecNumber evidence="4">2.7.13.3</ecNumber>
    </recommendedName>
</protein>
<evidence type="ECO:0000313" key="17">
    <source>
        <dbReference type="Proteomes" id="UP000579647"/>
    </source>
</evidence>
<feature type="domain" description="Histidine kinase" evidence="14">
    <location>
        <begin position="220"/>
        <end position="441"/>
    </location>
</feature>
<dbReference type="InterPro" id="IPR003661">
    <property type="entry name" value="HisK_dim/P_dom"/>
</dbReference>
<keyword evidence="7 13" id="KW-0812">Transmembrane</keyword>
<proteinExistence type="predicted"/>
<sequence length="441" mass="46946">MADGTDAASGPGARSGAGKRPDPTRRWRARFTGLTLRTKLALVYTGVFALGGTLLLTANYAMVSASLEIRGVDLATTAVYRGDPSEVIAVPVTPAVPFEPADPAPTEELPEGGGTEAQPLTVMVDDYQDGVLSDLLFNSVLILVGVTLLAALAGWVIAGGPLRRLHRVTEAARTLSERDLHSRLDLRGPDDEFRELGDTFDDMLSRLERAFDSQRRFVANASHELRTPLSVQRAALEVPLAQDRVPEDLRPAFRRALDSVGRSEALISGLLLLARSDRGPARTREVDLAEVVGDVAAQYAGAAEEEGVDLRVDVESARVDGDPVLLEQLVRNLVENAVRYNTPGGWVEVRVRTAAGRTAAGRTVLKVTNTGAEVGGSGAGDADELFEPFHRGDAARLHRDRPGSGLGLSIVRSIATAHGARATARPRPEGGLVVTVGFPEL</sequence>
<dbReference type="InterPro" id="IPR036890">
    <property type="entry name" value="HATPase_C_sf"/>
</dbReference>
<evidence type="ECO:0000259" key="15">
    <source>
        <dbReference type="PROSITE" id="PS50885"/>
    </source>
</evidence>
<comment type="catalytic activity">
    <reaction evidence="1">
        <text>ATP + protein L-histidine = ADP + protein N-phospho-L-histidine.</text>
        <dbReference type="EC" id="2.7.13.3"/>
    </reaction>
</comment>
<dbReference type="Gene3D" id="6.10.340.10">
    <property type="match status" value="1"/>
</dbReference>
<dbReference type="GO" id="GO:0000155">
    <property type="term" value="F:phosphorelay sensor kinase activity"/>
    <property type="evidence" value="ECO:0007669"/>
    <property type="project" value="InterPro"/>
</dbReference>
<dbReference type="InterPro" id="IPR036097">
    <property type="entry name" value="HisK_dim/P_sf"/>
</dbReference>
<accession>A0A840WUA1</accession>
<feature type="transmembrane region" description="Helical" evidence="13">
    <location>
        <begin position="135"/>
        <end position="158"/>
    </location>
</feature>
<dbReference type="SUPFAM" id="SSF47384">
    <property type="entry name" value="Homodimeric domain of signal transducing histidine kinase"/>
    <property type="match status" value="1"/>
</dbReference>
<dbReference type="InterPro" id="IPR003594">
    <property type="entry name" value="HATPase_dom"/>
</dbReference>
<evidence type="ECO:0000256" key="1">
    <source>
        <dbReference type="ARBA" id="ARBA00000085"/>
    </source>
</evidence>
<evidence type="ECO:0000256" key="11">
    <source>
        <dbReference type="ARBA" id="ARBA00023136"/>
    </source>
</evidence>
<dbReference type="PANTHER" id="PTHR45436">
    <property type="entry name" value="SENSOR HISTIDINE KINASE YKOH"/>
    <property type="match status" value="1"/>
</dbReference>
<feature type="region of interest" description="Disordered" evidence="12">
    <location>
        <begin position="1"/>
        <end position="25"/>
    </location>
</feature>
<evidence type="ECO:0000256" key="13">
    <source>
        <dbReference type="SAM" id="Phobius"/>
    </source>
</evidence>
<comment type="subcellular location">
    <subcellularLocation>
        <location evidence="3">Cell membrane</location>
    </subcellularLocation>
    <subcellularLocation>
        <location evidence="2">Membrane</location>
        <topology evidence="2">Multi-pass membrane protein</topology>
    </subcellularLocation>
</comment>
<feature type="domain" description="HAMP" evidence="15">
    <location>
        <begin position="162"/>
        <end position="212"/>
    </location>
</feature>
<dbReference type="PROSITE" id="PS50885">
    <property type="entry name" value="HAMP"/>
    <property type="match status" value="1"/>
</dbReference>
<dbReference type="PANTHER" id="PTHR45436:SF15">
    <property type="entry name" value="SENSOR HISTIDINE KINASE CUSS"/>
    <property type="match status" value="1"/>
</dbReference>
<dbReference type="Gene3D" id="3.30.565.10">
    <property type="entry name" value="Histidine kinase-like ATPase, C-terminal domain"/>
    <property type="match status" value="1"/>
</dbReference>
<evidence type="ECO:0000256" key="2">
    <source>
        <dbReference type="ARBA" id="ARBA00004141"/>
    </source>
</evidence>
<keyword evidence="11 13" id="KW-0472">Membrane</keyword>
<keyword evidence="9 13" id="KW-1133">Transmembrane helix</keyword>
<dbReference type="Pfam" id="PF00512">
    <property type="entry name" value="HisKA"/>
    <property type="match status" value="1"/>
</dbReference>
<dbReference type="SUPFAM" id="SSF55874">
    <property type="entry name" value="ATPase domain of HSP90 chaperone/DNA topoisomerase II/histidine kinase"/>
    <property type="match status" value="1"/>
</dbReference>
<keyword evidence="5" id="KW-0597">Phosphoprotein</keyword>
<dbReference type="PROSITE" id="PS50109">
    <property type="entry name" value="HIS_KIN"/>
    <property type="match status" value="1"/>
</dbReference>
<name>A0A840WUA1_9ACTN</name>
<evidence type="ECO:0000256" key="12">
    <source>
        <dbReference type="SAM" id="MobiDB-lite"/>
    </source>
</evidence>
<keyword evidence="8 16" id="KW-0418">Kinase</keyword>
<dbReference type="InterPro" id="IPR050428">
    <property type="entry name" value="TCS_sensor_his_kinase"/>
</dbReference>
<feature type="compositionally biased region" description="Low complexity" evidence="12">
    <location>
        <begin position="7"/>
        <end position="18"/>
    </location>
</feature>
<evidence type="ECO:0000256" key="7">
    <source>
        <dbReference type="ARBA" id="ARBA00022692"/>
    </source>
</evidence>
<comment type="caution">
    <text evidence="16">The sequence shown here is derived from an EMBL/GenBank/DDBJ whole genome shotgun (WGS) entry which is preliminary data.</text>
</comment>
<evidence type="ECO:0000256" key="6">
    <source>
        <dbReference type="ARBA" id="ARBA00022679"/>
    </source>
</evidence>
<dbReference type="InterPro" id="IPR003660">
    <property type="entry name" value="HAMP_dom"/>
</dbReference>
<evidence type="ECO:0000256" key="9">
    <source>
        <dbReference type="ARBA" id="ARBA00022989"/>
    </source>
</evidence>
<evidence type="ECO:0000256" key="10">
    <source>
        <dbReference type="ARBA" id="ARBA00023012"/>
    </source>
</evidence>
<dbReference type="EC" id="2.7.13.3" evidence="4"/>
<feature type="transmembrane region" description="Helical" evidence="13">
    <location>
        <begin position="40"/>
        <end position="62"/>
    </location>
</feature>
<reference evidence="16 17" key="1">
    <citation type="submission" date="2020-08" db="EMBL/GenBank/DDBJ databases">
        <title>Sequencing the genomes of 1000 actinobacteria strains.</title>
        <authorList>
            <person name="Klenk H.-P."/>
        </authorList>
    </citation>
    <scope>NUCLEOTIDE SEQUENCE [LARGE SCALE GENOMIC DNA]</scope>
    <source>
        <strain evidence="16 17">DSM 44598</strain>
    </source>
</reference>
<evidence type="ECO:0000259" key="14">
    <source>
        <dbReference type="PROSITE" id="PS50109"/>
    </source>
</evidence>
<keyword evidence="10" id="KW-0902">Two-component regulatory system</keyword>
<evidence type="ECO:0000256" key="8">
    <source>
        <dbReference type="ARBA" id="ARBA00022777"/>
    </source>
</evidence>